<dbReference type="NCBIfam" id="TIGR04183">
    <property type="entry name" value="Por_Secre_tail"/>
    <property type="match status" value="1"/>
</dbReference>
<dbReference type="InterPro" id="IPR026444">
    <property type="entry name" value="Secre_tail"/>
</dbReference>
<dbReference type="Pfam" id="PF05048">
    <property type="entry name" value="NosD"/>
    <property type="match status" value="1"/>
</dbReference>
<feature type="domain" description="Right handed beta helix" evidence="3">
    <location>
        <begin position="410"/>
        <end position="549"/>
    </location>
</feature>
<feature type="signal peptide" evidence="1">
    <location>
        <begin position="1"/>
        <end position="23"/>
    </location>
</feature>
<evidence type="ECO:0000313" key="5">
    <source>
        <dbReference type="EMBL" id="GGM78223.1"/>
    </source>
</evidence>
<name>A0ABQ2HFS8_9BACT</name>
<reference evidence="6" key="1">
    <citation type="journal article" date="2019" name="Int. J. Syst. Evol. Microbiol.">
        <title>The Global Catalogue of Microorganisms (GCM) 10K type strain sequencing project: providing services to taxonomists for standard genome sequencing and annotation.</title>
        <authorList>
            <consortium name="The Broad Institute Genomics Platform"/>
            <consortium name="The Broad Institute Genome Sequencing Center for Infectious Disease"/>
            <person name="Wu L."/>
            <person name="Ma J."/>
        </authorList>
    </citation>
    <scope>NUCLEOTIDE SEQUENCE [LARGE SCALE GENOMIC DNA]</scope>
    <source>
        <strain evidence="6">CGMCC 1.6375</strain>
    </source>
</reference>
<dbReference type="Proteomes" id="UP000632339">
    <property type="component" value="Unassembled WGS sequence"/>
</dbReference>
<dbReference type="InterPro" id="IPR012334">
    <property type="entry name" value="Pectin_lyas_fold"/>
</dbReference>
<dbReference type="RefSeq" id="WP_019942103.1">
    <property type="nucleotide sequence ID" value="NZ_BMLI01000001.1"/>
</dbReference>
<protein>
    <submittedName>
        <fullName evidence="5">Uncharacterized protein</fullName>
    </submittedName>
</protein>
<keyword evidence="6" id="KW-1185">Reference proteome</keyword>
<dbReference type="Pfam" id="PF13229">
    <property type="entry name" value="Beta_helix"/>
    <property type="match status" value="2"/>
</dbReference>
<dbReference type="InterPro" id="IPR006626">
    <property type="entry name" value="PbH1"/>
</dbReference>
<feature type="domain" description="Right handed beta helix" evidence="3">
    <location>
        <begin position="1128"/>
        <end position="1281"/>
    </location>
</feature>
<dbReference type="Pfam" id="PF18962">
    <property type="entry name" value="Por_Secre_tail"/>
    <property type="match status" value="1"/>
</dbReference>
<proteinExistence type="predicted"/>
<evidence type="ECO:0000313" key="6">
    <source>
        <dbReference type="Proteomes" id="UP000632339"/>
    </source>
</evidence>
<dbReference type="InterPro" id="IPR007742">
    <property type="entry name" value="NosD_dom"/>
</dbReference>
<evidence type="ECO:0000259" key="3">
    <source>
        <dbReference type="Pfam" id="PF13229"/>
    </source>
</evidence>
<dbReference type="SUPFAM" id="SSF51126">
    <property type="entry name" value="Pectin lyase-like"/>
    <property type="match status" value="5"/>
</dbReference>
<sequence length="2706" mass="282398">MKRLAICIALQAALLALCQVSYAQKIIYVNDNSTANDKFTGATGNDANSGTAASPYATLAKAMDVAVSGDRILLDAGTYLAPSITVKSGVKIIGTAGDNSVVTVQTGPLSLQGNTELWNLKIQRIIPGTAAGPPTISVALAAGANDVVIENCFFVRNRTAIYLEPGSTNVTIKRNRFDDNRTGIIFPGSTNPTSLSKIYIIDNELINNRSYGFILTDNSNSPVEAYLLGNNITGNLAGGLEIDNTHSGTKIVLRNNWFGSANPTIFAGNTNGGFNVPDHDNPAPPILVNNNSLPGVSYPNQISGTNTGAIDNATLVYANGAQPRPGTVNFVSSNNTNIAGHGTFDYFPSIADAISASNTDAVITLPDGVYSDNVFVTKKVTLTGANRANAIIRGTYDIGIQGNGDAVIKVTAADARIQKLTVTRDYGTSLAVWQKGNRDAGISINAANVTIDDVTVKDQRSGIYAHTQQGFKITNSLIEQNRTGISLGSDISNSTITNNVIRNNFTHGIIFNHGFGTGIIANNVKVRYNAFSGNWFTDIYAHGTGATSVYATADLSCNTYNTNAANTVASGASEPSYLSQTPGQFGGSSPGFVASFAGDKIADVTTAPWLINIPAPGGGATNFVLTNAALNVDAVTGSFTPANNNYRILANAIGCVQEGQTITLNGNFDWNETNAAEEWAKGTNAKAADGIGTMTGSGDNYSITPPAAVNGVTITSASGATTIQTGGDLAVTSLETFLFLNSKAGSSFKNWTISNLILKGFDVSIIADHNGGPVDALDNLKIAGNEIHIPADLNATAAAADNFQNIGIHYIYGKNIEISSNRFFIDGTGVSDDANSKYSATYALQSATSGGTAYDGLKIINNEFTVTGTPNAIPSVIKGVWENGHNEGAEITVSGNKFTNDTPGNTADKNRQTAFWVTSRSGAKNVVYQNNEVTGYSEGIAWLGGQYTGNTPPDYNTGATPVQVLNNIFNATNKGVVVRKSAGSTNTGSPAKISYNSFLGSLAFDIVNEGSGATEASCNWFDGGEVLSSTGGGSIVATPKLTSGTDDQPGTVGFQTSAPCEFNVKNNRTNETFATIQAAVDDSDTQDGDEIAIANGTYNERVTLTKAVKLLGQSKAGVILDGTGLAGTGSGIVINTGKTGVLIQDLSIKNYTGANGNSHAGIYAIGGNNNLTVQRVVSSNNPTASGFYANGPIDNVLIDDLTAENNGASARGIVIWNGLKTHITIKNSTIKNNNCCGIELQDGSASGVLIKDNVIEGNDSSIGLVGLTGGSGANVIEGNTISVKGRFGIEIKNPNGTGSTDASLDGSIVVRGNTVTFTSLPPGEQRDLAGISVYRRGVIESNGNVDIPTGVVVTNNTVSGFAQPSSSEGFGIVVEGTNHKVLNNTLSGNDVDLQRQAGNTPYVAYSTTDGDQSDKPDQLFGRGNAPYSCGIEVSGNTGNAVRDITYDPVAGFVINTNTGATFCSINAAVASTKTLNTHVIKVGAGTFNEQVIVNKSVTIQSATPTRPVINFTGTPAGKLSIFDVSADKVVIDNLNFKVDLAKLKSAIIASSATLNEITVTNNLIEGDGVPLAGNYGDRNAVSVNYGGPTNYRIAGGLNKITFTGNTVKGVGNNQFRAGIAADEASGTFNNNDLQAISHDVIVRFASNGAVTINNNTFNGGGVEIPEMNGSATGLTINGNTFTGDFANASGTATLRLKNNYNNKPITVSGNTFGGYEWGISLENVQGLTFDNNTLTPKSASTTFRHVTVNTKELSSSSGFYAPVLGATFTNNKFIGSGASGGTGLAFYNQDNDSPVFGTFQIGTAGNENEFAGSLANFIFMDGQSGATAAPVTNIAPWSGNVDASNNKFDVGAGLESASGMTLESLYKVEDKIVHKIDNGTLGFALVKPSNAYVTPASFNTPFTTEPKIQRGVDAAQSGWNVNVKAGTYAEDLIVNKAVKLYGANKGVNPNAGSRPAETIVVPGTNNSNEGIIVSVDGALTGVEIDGFTIDGDNAALTGGVAMNGSDVNAAEGIAATGGVTNMLVKNNIVKNLNYAGVDIYNENGTATTGNVVSENRFMNLLPNVYGIGVLLYNNGYANVTNNVMTAVRIGIQTGNFYQADPGNSHTIELNTIEARRKGIWHNLTYAAASNFAIKNNTITALAGTILNDGIMISSTQGTVAPLVENNTITGLLGVSNGYHLWNNPSNTVTIKGGTVSGVANGIFANNFDGYPDNTGSNADPSAYTIDGVTVNSPGTGLFVKDNSLNTNNATVKVTLVNNVNIDQPENFAVLVDGKDAQVTVGASVLKFSPSTTAGISLEGTAGATASNLIIKNSLLINRNGNATASVINTVPDAIVELDGNFTIPPGGPTYPFIVNGKLHFTSGILNATNAPIAFGTTASDIITGAKAETGTSYILGRAIMLSRAVNAAAINFLGATLPSGGDLGTLTIERITSNDPITPSFAAGAIKVLWNITPGNPGAVGRNGVRLSFLANFLNGQNSATLYGYRHNGTIWEKKTDAFSASLTGDLYTTSPFNVTQFSPWTLSSASNPLPVTLISFNGVKEENSALLTWATSEETNSDRFDIQHSTDGKTWAVVGTQVSGGESIVKRNYSFRHDEPVDGQNFYRLKMIDRDETFAYSRIVNLRFGSEVLTTLYPNPVSDHMKITTTNWNQVKQVRIYDMLGRTIYDSGSKPTALVSLRNVPAGMYVVEISRLDGKVENSKIMVNR</sequence>
<evidence type="ECO:0000256" key="1">
    <source>
        <dbReference type="SAM" id="SignalP"/>
    </source>
</evidence>
<keyword evidence="1" id="KW-0732">Signal</keyword>
<dbReference type="SMART" id="SM00710">
    <property type="entry name" value="PbH1"/>
    <property type="match status" value="35"/>
</dbReference>
<feature type="domain" description="Secretion system C-terminal sorting" evidence="4">
    <location>
        <begin position="2633"/>
        <end position="2704"/>
    </location>
</feature>
<feature type="domain" description="Periplasmic copper-binding protein NosD beta helix" evidence="2">
    <location>
        <begin position="141"/>
        <end position="265"/>
    </location>
</feature>
<gene>
    <name evidence="5" type="ORF">GCM10010967_07370</name>
</gene>
<dbReference type="InterPro" id="IPR039448">
    <property type="entry name" value="Beta_helix"/>
</dbReference>
<organism evidence="5 6">
    <name type="scientific">Dyadobacter beijingensis</name>
    <dbReference type="NCBI Taxonomy" id="365489"/>
    <lineage>
        <taxon>Bacteria</taxon>
        <taxon>Pseudomonadati</taxon>
        <taxon>Bacteroidota</taxon>
        <taxon>Cytophagia</taxon>
        <taxon>Cytophagales</taxon>
        <taxon>Spirosomataceae</taxon>
        <taxon>Dyadobacter</taxon>
    </lineage>
</organism>
<evidence type="ECO:0000259" key="2">
    <source>
        <dbReference type="Pfam" id="PF05048"/>
    </source>
</evidence>
<dbReference type="EMBL" id="BMLI01000001">
    <property type="protein sequence ID" value="GGM78223.1"/>
    <property type="molecule type" value="Genomic_DNA"/>
</dbReference>
<evidence type="ECO:0000259" key="4">
    <source>
        <dbReference type="Pfam" id="PF18962"/>
    </source>
</evidence>
<accession>A0ABQ2HFS8</accession>
<dbReference type="Gene3D" id="2.160.20.10">
    <property type="entry name" value="Single-stranded right-handed beta-helix, Pectin lyase-like"/>
    <property type="match status" value="6"/>
</dbReference>
<feature type="chain" id="PRO_5045637481" evidence="1">
    <location>
        <begin position="24"/>
        <end position="2706"/>
    </location>
</feature>
<comment type="caution">
    <text evidence="5">The sequence shown here is derived from an EMBL/GenBank/DDBJ whole genome shotgun (WGS) entry which is preliminary data.</text>
</comment>
<dbReference type="InterPro" id="IPR011050">
    <property type="entry name" value="Pectin_lyase_fold/virulence"/>
</dbReference>